<gene>
    <name evidence="11" type="ORF">V1478_004354</name>
</gene>
<evidence type="ECO:0000256" key="2">
    <source>
        <dbReference type="ARBA" id="ARBA00022475"/>
    </source>
</evidence>
<dbReference type="Proteomes" id="UP001607302">
    <property type="component" value="Unassembled WGS sequence"/>
</dbReference>
<keyword evidence="12" id="KW-1185">Reference proteome</keyword>
<name>A0ABD2BH59_VESSQ</name>
<evidence type="ECO:0000256" key="7">
    <source>
        <dbReference type="ARBA" id="ARBA00023136"/>
    </source>
</evidence>
<feature type="transmembrane region" description="Helical" evidence="10">
    <location>
        <begin position="39"/>
        <end position="57"/>
    </location>
</feature>
<keyword evidence="9" id="KW-0807">Transducer</keyword>
<evidence type="ECO:0000256" key="1">
    <source>
        <dbReference type="ARBA" id="ARBA00004651"/>
    </source>
</evidence>
<reference evidence="11 12" key="1">
    <citation type="journal article" date="2024" name="Ann. Entomol. Soc. Am.">
        <title>Genomic analyses of the southern and eastern yellowjacket wasps (Hymenoptera: Vespidae) reveal evolutionary signatures of social life.</title>
        <authorList>
            <person name="Catto M.A."/>
            <person name="Caine P.B."/>
            <person name="Orr S.E."/>
            <person name="Hunt B.G."/>
            <person name="Goodisman M.A.D."/>
        </authorList>
    </citation>
    <scope>NUCLEOTIDE SEQUENCE [LARGE SCALE GENOMIC DNA]</scope>
    <source>
        <strain evidence="11">233</strain>
        <tissue evidence="11">Head and thorax</tissue>
    </source>
</reference>
<keyword evidence="7 10" id="KW-0472">Membrane</keyword>
<keyword evidence="8" id="KW-0675">Receptor</keyword>
<evidence type="ECO:0000256" key="3">
    <source>
        <dbReference type="ARBA" id="ARBA00022606"/>
    </source>
</evidence>
<dbReference type="PANTHER" id="PTHR21137">
    <property type="entry name" value="ODORANT RECEPTOR"/>
    <property type="match status" value="1"/>
</dbReference>
<evidence type="ECO:0000256" key="6">
    <source>
        <dbReference type="ARBA" id="ARBA00022989"/>
    </source>
</evidence>
<dbReference type="InterPro" id="IPR004117">
    <property type="entry name" value="7tm6_olfct_rcpt"/>
</dbReference>
<keyword evidence="2" id="KW-1003">Cell membrane</keyword>
<keyword evidence="4 10" id="KW-0812">Transmembrane</keyword>
<evidence type="ECO:0000256" key="5">
    <source>
        <dbReference type="ARBA" id="ARBA00022725"/>
    </source>
</evidence>
<sequence>VKNFSNFDQFFLNLKASDDILQTSASSVRNFVPLEIRDSLFILFIIYGCLYNILALLDMMTYVKNFRNVIANIMKNMLVLMTVIKISMLRIKCPVVPNILRVMINSTSKYKLPYKIKPLVKPYNVKNYVFGCIHEFLRIIIIISGYLGTDSFFASIGFHFTSRFAILKCKVENVFNNTDDPRQGIQKIILGHHRLIRDASTITERFGAIKATLLSGRSTILDSQFFYFSVMANFSIEYKLPYKIKPLLKPYDAKSYASGCIYQFFGKTVVLSGYVGTDRLLACTGFHLTGQLAILKCRVKEFLKNNHDTHGRIRRMILRHYRLISLTELERVYRFTFLIYVCLLSCTLYGHCYIGECLIEELINRILIYLQFDSKNVCDVIHHCDWYELSTINLKFLCICMVRARKPLRLTCAKFRVVSLCTFTDVTHSEDIDGVLISTQNIYANKRVKQLDLNIYYTGILLLT</sequence>
<comment type="subcellular location">
    <subcellularLocation>
        <location evidence="1">Cell membrane</location>
        <topology evidence="1">Multi-pass membrane protein</topology>
    </subcellularLocation>
</comment>
<feature type="transmembrane region" description="Helical" evidence="10">
    <location>
        <begin position="136"/>
        <end position="160"/>
    </location>
</feature>
<feature type="non-terminal residue" evidence="11">
    <location>
        <position position="1"/>
    </location>
</feature>
<evidence type="ECO:0000313" key="11">
    <source>
        <dbReference type="EMBL" id="KAL2732095.1"/>
    </source>
</evidence>
<dbReference type="GO" id="GO:0005886">
    <property type="term" value="C:plasma membrane"/>
    <property type="evidence" value="ECO:0007669"/>
    <property type="project" value="UniProtKB-SubCell"/>
</dbReference>
<keyword evidence="5" id="KW-0552">Olfaction</keyword>
<accession>A0ABD2BH59</accession>
<keyword evidence="6 10" id="KW-1133">Transmembrane helix</keyword>
<dbReference type="AlphaFoldDB" id="A0ABD2BH59"/>
<comment type="caution">
    <text evidence="11">The sequence shown here is derived from an EMBL/GenBank/DDBJ whole genome shotgun (WGS) entry which is preliminary data.</text>
</comment>
<keyword evidence="3" id="KW-0716">Sensory transduction</keyword>
<evidence type="ECO:0000256" key="9">
    <source>
        <dbReference type="ARBA" id="ARBA00023224"/>
    </source>
</evidence>
<evidence type="ECO:0000313" key="12">
    <source>
        <dbReference type="Proteomes" id="UP001607302"/>
    </source>
</evidence>
<evidence type="ECO:0000256" key="4">
    <source>
        <dbReference type="ARBA" id="ARBA00022692"/>
    </source>
</evidence>
<organism evidence="11 12">
    <name type="scientific">Vespula squamosa</name>
    <name type="common">Southern yellow jacket</name>
    <name type="synonym">Wasp</name>
    <dbReference type="NCBI Taxonomy" id="30214"/>
    <lineage>
        <taxon>Eukaryota</taxon>
        <taxon>Metazoa</taxon>
        <taxon>Ecdysozoa</taxon>
        <taxon>Arthropoda</taxon>
        <taxon>Hexapoda</taxon>
        <taxon>Insecta</taxon>
        <taxon>Pterygota</taxon>
        <taxon>Neoptera</taxon>
        <taxon>Endopterygota</taxon>
        <taxon>Hymenoptera</taxon>
        <taxon>Apocrita</taxon>
        <taxon>Aculeata</taxon>
        <taxon>Vespoidea</taxon>
        <taxon>Vespidae</taxon>
        <taxon>Vespinae</taxon>
        <taxon>Vespula</taxon>
    </lineage>
</organism>
<dbReference type="GO" id="GO:0007165">
    <property type="term" value="P:signal transduction"/>
    <property type="evidence" value="ECO:0007669"/>
    <property type="project" value="UniProtKB-KW"/>
</dbReference>
<proteinExistence type="predicted"/>
<dbReference type="EMBL" id="JAUDFV010000096">
    <property type="protein sequence ID" value="KAL2732095.1"/>
    <property type="molecule type" value="Genomic_DNA"/>
</dbReference>
<evidence type="ECO:0000256" key="8">
    <source>
        <dbReference type="ARBA" id="ARBA00023170"/>
    </source>
</evidence>
<evidence type="ECO:0000256" key="10">
    <source>
        <dbReference type="SAM" id="Phobius"/>
    </source>
</evidence>
<protein>
    <submittedName>
        <fullName evidence="11">Odorant receptor 13a-like</fullName>
    </submittedName>
</protein>
<dbReference type="PANTHER" id="PTHR21137:SF35">
    <property type="entry name" value="ODORANT RECEPTOR 19A-RELATED"/>
    <property type="match status" value="1"/>
</dbReference>
<dbReference type="GO" id="GO:0007608">
    <property type="term" value="P:sensory perception of smell"/>
    <property type="evidence" value="ECO:0007669"/>
    <property type="project" value="UniProtKB-KW"/>
</dbReference>